<comment type="caution">
    <text evidence="1">The sequence shown here is derived from an EMBL/GenBank/DDBJ whole genome shotgun (WGS) entry which is preliminary data.</text>
</comment>
<dbReference type="InterPro" id="IPR012337">
    <property type="entry name" value="RNaseH-like_sf"/>
</dbReference>
<name>A0A2Z6QCE5_9GLOM</name>
<evidence type="ECO:0008006" key="3">
    <source>
        <dbReference type="Google" id="ProtNLM"/>
    </source>
</evidence>
<reference evidence="1 2" key="1">
    <citation type="submission" date="2017-11" db="EMBL/GenBank/DDBJ databases">
        <title>The genome of Rhizophagus clarus HR1 reveals common genetic basis of auxotrophy among arbuscular mycorrhizal fungi.</title>
        <authorList>
            <person name="Kobayashi Y."/>
        </authorList>
    </citation>
    <scope>NUCLEOTIDE SEQUENCE [LARGE SCALE GENOMIC DNA]</scope>
    <source>
        <strain evidence="1 2">HR1</strain>
    </source>
</reference>
<dbReference type="Proteomes" id="UP000247702">
    <property type="component" value="Unassembled WGS sequence"/>
</dbReference>
<gene>
    <name evidence="1" type="ORF">RclHR1_01430026</name>
</gene>
<organism evidence="1 2">
    <name type="scientific">Rhizophagus clarus</name>
    <dbReference type="NCBI Taxonomy" id="94130"/>
    <lineage>
        <taxon>Eukaryota</taxon>
        <taxon>Fungi</taxon>
        <taxon>Fungi incertae sedis</taxon>
        <taxon>Mucoromycota</taxon>
        <taxon>Glomeromycotina</taxon>
        <taxon>Glomeromycetes</taxon>
        <taxon>Glomerales</taxon>
        <taxon>Glomeraceae</taxon>
        <taxon>Rhizophagus</taxon>
    </lineage>
</organism>
<sequence>MMVRPKKITEFHESSQISEDRSHEINRACVKAFVVCGIAWHVIENPFFVEFLKTGYTPPSKDLLSGKLLSQETAVVNTRVIKELKNAADLTLCSALKEAAKVCDVGGGGLKKWADTRWHTMYDCVDSIMRHKLKRENPVILSTAELTVLRSRAFFDDVRALAFTLRPIKQLIAESESQSCTLSDCFLGLAKLGAAIKKLPNKICWARGTFRNLLMIADEVFMKMGKNNTEQKESMHQMKKYCKREEPFDIKMGATETPCTWWFSIEDSFPKDEDYLVQLALKLFSITPHAAGCERVWSSLGWLYGKRQTRLGLDKIENTVNSL</sequence>
<dbReference type="SUPFAM" id="SSF53098">
    <property type="entry name" value="Ribonuclease H-like"/>
    <property type="match status" value="1"/>
</dbReference>
<evidence type="ECO:0000313" key="2">
    <source>
        <dbReference type="Proteomes" id="UP000247702"/>
    </source>
</evidence>
<proteinExistence type="predicted"/>
<evidence type="ECO:0000313" key="1">
    <source>
        <dbReference type="EMBL" id="GBB87817.1"/>
    </source>
</evidence>
<dbReference type="EMBL" id="BEXD01000480">
    <property type="protein sequence ID" value="GBB87817.1"/>
    <property type="molecule type" value="Genomic_DNA"/>
</dbReference>
<keyword evidence="2" id="KW-1185">Reference proteome</keyword>
<protein>
    <recommendedName>
        <fullName evidence="3">HAT C-terminal dimerisation domain-containing protein</fullName>
    </recommendedName>
</protein>
<accession>A0A2Z6QCE5</accession>
<dbReference type="AlphaFoldDB" id="A0A2Z6QCE5"/>